<dbReference type="PANTHER" id="PTHR16465:SF0">
    <property type="entry name" value="ZINC FINGER MATRIN-TYPE PROTEIN 5"/>
    <property type="match status" value="1"/>
</dbReference>
<dbReference type="PROSITE" id="PS50171">
    <property type="entry name" value="ZF_MATRIN"/>
    <property type="match status" value="1"/>
</dbReference>
<evidence type="ECO:0000256" key="6">
    <source>
        <dbReference type="SAM" id="MobiDB-lite"/>
    </source>
</evidence>
<feature type="region of interest" description="Disordered" evidence="6">
    <location>
        <begin position="202"/>
        <end position="224"/>
    </location>
</feature>
<dbReference type="InterPro" id="IPR036236">
    <property type="entry name" value="Znf_C2H2_sf"/>
</dbReference>
<evidence type="ECO:0000313" key="9">
    <source>
        <dbReference type="Proteomes" id="UP000037923"/>
    </source>
</evidence>
<gene>
    <name evidence="8" type="ORF">ABB37_06323</name>
</gene>
<dbReference type="RefSeq" id="XP_015656585.1">
    <property type="nucleotide sequence ID" value="XM_015804607.1"/>
</dbReference>
<dbReference type="InterPro" id="IPR013085">
    <property type="entry name" value="U1-CZ_Znf_C2H2"/>
</dbReference>
<dbReference type="AlphaFoldDB" id="A0A0M9FXX3"/>
<comment type="subcellular location">
    <subcellularLocation>
        <location evidence="1">Nucleus</location>
    </subcellularLocation>
</comment>
<proteinExistence type="predicted"/>
<dbReference type="GeneID" id="26906612"/>
<sequence>MDANVVPQAPLSGGSSPTTTSPATALNGQPTLDEVARIHHRRKLARKTPEQRRKLLQYQRRHNEKDERLFYCDYCDLFISSRQKTWAAHLRSARHMDAFRAYYDLAAHVESVWFSEINYAIEQARGREVHRLQQQRAGRGASTPLAAQRIAPGIVVGGALPPPPPPPPPPAVLMPSPAAAVAVRVGVGTPCIRVGGKVVMSPPLPIKVSVGPPPQEDVPPKKEE</sequence>
<dbReference type="GO" id="GO:0005689">
    <property type="term" value="C:U12-type spliceosomal complex"/>
    <property type="evidence" value="ECO:0007669"/>
    <property type="project" value="TreeGrafter"/>
</dbReference>
<keyword evidence="2" id="KW-0479">Metal-binding</keyword>
<evidence type="ECO:0000256" key="3">
    <source>
        <dbReference type="ARBA" id="ARBA00022771"/>
    </source>
</evidence>
<evidence type="ECO:0000256" key="5">
    <source>
        <dbReference type="ARBA" id="ARBA00023242"/>
    </source>
</evidence>
<dbReference type="OrthoDB" id="261448at2759"/>
<feature type="domain" description="Matrin-type" evidence="7">
    <location>
        <begin position="70"/>
        <end position="101"/>
    </location>
</feature>
<dbReference type="Gene3D" id="3.30.160.60">
    <property type="entry name" value="Classic Zinc Finger"/>
    <property type="match status" value="1"/>
</dbReference>
<dbReference type="GO" id="GO:0008270">
    <property type="term" value="F:zinc ion binding"/>
    <property type="evidence" value="ECO:0007669"/>
    <property type="project" value="UniProtKB-KW"/>
</dbReference>
<comment type="caution">
    <text evidence="8">The sequence shown here is derived from an EMBL/GenBank/DDBJ whole genome shotgun (WGS) entry which is preliminary data.</text>
</comment>
<dbReference type="Pfam" id="PF06220">
    <property type="entry name" value="zf-U1"/>
    <property type="match status" value="1"/>
</dbReference>
<evidence type="ECO:0000256" key="2">
    <source>
        <dbReference type="ARBA" id="ARBA00022723"/>
    </source>
</evidence>
<dbReference type="SUPFAM" id="SSF57667">
    <property type="entry name" value="beta-beta-alpha zinc fingers"/>
    <property type="match status" value="1"/>
</dbReference>
<keyword evidence="8" id="KW-0687">Ribonucleoprotein</keyword>
<feature type="region of interest" description="Disordered" evidence="6">
    <location>
        <begin position="1"/>
        <end position="31"/>
    </location>
</feature>
<accession>A0A0M9FXX3</accession>
<evidence type="ECO:0000313" key="8">
    <source>
        <dbReference type="EMBL" id="KPA78146.1"/>
    </source>
</evidence>
<dbReference type="PANTHER" id="PTHR16465">
    <property type="entry name" value="NUCLEASE-RELATED"/>
    <property type="match status" value="1"/>
</dbReference>
<dbReference type="VEuPathDB" id="TriTrypDB:LpyrH10_14_0380"/>
<reference evidence="8 9" key="1">
    <citation type="submission" date="2015-07" db="EMBL/GenBank/DDBJ databases">
        <title>High-quality genome of monoxenous trypanosomatid Leptomonas pyrrhocoris.</title>
        <authorList>
            <person name="Flegontov P."/>
            <person name="Butenko A."/>
            <person name="Firsov S."/>
            <person name="Vlcek C."/>
            <person name="Logacheva M.D."/>
            <person name="Field M."/>
            <person name="Filatov D."/>
            <person name="Flegontova O."/>
            <person name="Gerasimov E."/>
            <person name="Jackson A.P."/>
            <person name="Kelly S."/>
            <person name="Opperdoes F."/>
            <person name="O'Reilly A."/>
            <person name="Votypka J."/>
            <person name="Yurchenko V."/>
            <person name="Lukes J."/>
        </authorList>
    </citation>
    <scope>NUCLEOTIDE SEQUENCE [LARGE SCALE GENOMIC DNA]</scope>
    <source>
        <strain evidence="8">H10</strain>
    </source>
</reference>
<dbReference type="InterPro" id="IPR000690">
    <property type="entry name" value="Matrin/U1-C_Znf_C2H2"/>
</dbReference>
<name>A0A0M9FXX3_LEPPY</name>
<dbReference type="GO" id="GO:0003676">
    <property type="term" value="F:nucleic acid binding"/>
    <property type="evidence" value="ECO:0007669"/>
    <property type="project" value="InterPro"/>
</dbReference>
<organism evidence="8 9">
    <name type="scientific">Leptomonas pyrrhocoris</name>
    <name type="common">Firebug parasite</name>
    <dbReference type="NCBI Taxonomy" id="157538"/>
    <lineage>
        <taxon>Eukaryota</taxon>
        <taxon>Discoba</taxon>
        <taxon>Euglenozoa</taxon>
        <taxon>Kinetoplastea</taxon>
        <taxon>Metakinetoplastina</taxon>
        <taxon>Trypanosomatida</taxon>
        <taxon>Trypanosomatidae</taxon>
        <taxon>Leishmaniinae</taxon>
        <taxon>Leptomonas</taxon>
    </lineage>
</organism>
<dbReference type="OMA" id="MNCEVER"/>
<keyword evidence="3" id="KW-0863">Zinc-finger</keyword>
<evidence type="ECO:0000256" key="1">
    <source>
        <dbReference type="ARBA" id="ARBA00004123"/>
    </source>
</evidence>
<keyword evidence="5" id="KW-0539">Nucleus</keyword>
<evidence type="ECO:0000259" key="7">
    <source>
        <dbReference type="PROSITE" id="PS50171"/>
    </source>
</evidence>
<keyword evidence="9" id="KW-1185">Reference proteome</keyword>
<dbReference type="EMBL" id="LGTL01000014">
    <property type="protein sequence ID" value="KPA78146.1"/>
    <property type="molecule type" value="Genomic_DNA"/>
</dbReference>
<evidence type="ECO:0000256" key="4">
    <source>
        <dbReference type="ARBA" id="ARBA00022833"/>
    </source>
</evidence>
<dbReference type="Proteomes" id="UP000037923">
    <property type="component" value="Unassembled WGS sequence"/>
</dbReference>
<keyword evidence="4" id="KW-0862">Zinc</keyword>
<feature type="compositionally biased region" description="Low complexity" evidence="6">
    <location>
        <begin position="9"/>
        <end position="26"/>
    </location>
</feature>
<protein>
    <submittedName>
        <fullName evidence="8">Putative U1 small nuclear ribonucleoprotein C</fullName>
    </submittedName>
</protein>